<comment type="caution">
    <text evidence="1">The sequence shown here is derived from an EMBL/GenBank/DDBJ whole genome shotgun (WGS) entry which is preliminary data.</text>
</comment>
<organism evidence="1 2">
    <name type="scientific">Dendrobium thyrsiflorum</name>
    <name type="common">Pinecone-like raceme dendrobium</name>
    <name type="synonym">Orchid</name>
    <dbReference type="NCBI Taxonomy" id="117978"/>
    <lineage>
        <taxon>Eukaryota</taxon>
        <taxon>Viridiplantae</taxon>
        <taxon>Streptophyta</taxon>
        <taxon>Embryophyta</taxon>
        <taxon>Tracheophyta</taxon>
        <taxon>Spermatophyta</taxon>
        <taxon>Magnoliopsida</taxon>
        <taxon>Liliopsida</taxon>
        <taxon>Asparagales</taxon>
        <taxon>Orchidaceae</taxon>
        <taxon>Epidendroideae</taxon>
        <taxon>Malaxideae</taxon>
        <taxon>Dendrobiinae</taxon>
        <taxon>Dendrobium</taxon>
    </lineage>
</organism>
<dbReference type="EMBL" id="JANQDX010000005">
    <property type="protein sequence ID" value="KAL0924160.1"/>
    <property type="molecule type" value="Genomic_DNA"/>
</dbReference>
<dbReference type="Proteomes" id="UP001552299">
    <property type="component" value="Unassembled WGS sequence"/>
</dbReference>
<evidence type="ECO:0000313" key="1">
    <source>
        <dbReference type="EMBL" id="KAL0924160.1"/>
    </source>
</evidence>
<proteinExistence type="predicted"/>
<protein>
    <submittedName>
        <fullName evidence="1">Uncharacterized protein</fullName>
    </submittedName>
</protein>
<dbReference type="AlphaFoldDB" id="A0ABD0VGN4"/>
<evidence type="ECO:0000313" key="2">
    <source>
        <dbReference type="Proteomes" id="UP001552299"/>
    </source>
</evidence>
<reference evidence="1 2" key="1">
    <citation type="journal article" date="2024" name="Plant Biotechnol. J.">
        <title>Dendrobium thyrsiflorum genome and its molecular insights into genes involved in important horticultural traits.</title>
        <authorList>
            <person name="Chen B."/>
            <person name="Wang J.Y."/>
            <person name="Zheng P.J."/>
            <person name="Li K.L."/>
            <person name="Liang Y.M."/>
            <person name="Chen X.F."/>
            <person name="Zhang C."/>
            <person name="Zhao X."/>
            <person name="He X."/>
            <person name="Zhang G.Q."/>
            <person name="Liu Z.J."/>
            <person name="Xu Q."/>
        </authorList>
    </citation>
    <scope>NUCLEOTIDE SEQUENCE [LARGE SCALE GENOMIC DNA]</scope>
    <source>
        <strain evidence="1">GZMU011</strain>
    </source>
</reference>
<name>A0ABD0VGN4_DENTH</name>
<accession>A0ABD0VGN4</accession>
<keyword evidence="2" id="KW-1185">Reference proteome</keyword>
<sequence length="161" mass="18377">MQVPINAGLLELKKKLTRKTLAGVISEGLTKNLESDNQWSWMKNLKLKPWVDILLNLNSCPRGCGSIEDTGHIVATYSYLLLVVKLLNQWGFQMPCFSSFDNCIEGLKRLSYSNPFMGNLYNIAIFLSWKSRNKLVHEGKEDGVDHCNQCNFICFGFIFSY</sequence>
<gene>
    <name evidence="1" type="ORF">M5K25_004969</name>
</gene>